<dbReference type="PROSITE" id="PS50850">
    <property type="entry name" value="MFS"/>
    <property type="match status" value="1"/>
</dbReference>
<feature type="transmembrane region" description="Helical" evidence="9">
    <location>
        <begin position="290"/>
        <end position="313"/>
    </location>
</feature>
<feature type="transmembrane region" description="Helical" evidence="9">
    <location>
        <begin position="97"/>
        <end position="122"/>
    </location>
</feature>
<evidence type="ECO:0000313" key="12">
    <source>
        <dbReference type="Proteomes" id="UP001614394"/>
    </source>
</evidence>
<name>A0ABW8C9A2_9ACTN</name>
<feature type="region of interest" description="Disordered" evidence="8">
    <location>
        <begin position="496"/>
        <end position="522"/>
    </location>
</feature>
<evidence type="ECO:0000256" key="4">
    <source>
        <dbReference type="ARBA" id="ARBA00022692"/>
    </source>
</evidence>
<dbReference type="PRINTS" id="PR01036">
    <property type="entry name" value="TCRTETB"/>
</dbReference>
<feature type="transmembrane region" description="Helical" evidence="9">
    <location>
        <begin position="7"/>
        <end position="28"/>
    </location>
</feature>
<dbReference type="Proteomes" id="UP001614394">
    <property type="component" value="Unassembled WGS sequence"/>
</dbReference>
<keyword evidence="5 9" id="KW-1133">Transmembrane helix</keyword>
<feature type="transmembrane region" description="Helical" evidence="9">
    <location>
        <begin position="160"/>
        <end position="180"/>
    </location>
</feature>
<feature type="domain" description="Major facilitator superfamily (MFS) profile" evidence="10">
    <location>
        <begin position="6"/>
        <end position="490"/>
    </location>
</feature>
<keyword evidence="12" id="KW-1185">Reference proteome</keyword>
<keyword evidence="6 9" id="KW-0472">Membrane</keyword>
<feature type="transmembrane region" description="Helical" evidence="9">
    <location>
        <begin position="73"/>
        <end position="91"/>
    </location>
</feature>
<evidence type="ECO:0000256" key="8">
    <source>
        <dbReference type="SAM" id="MobiDB-lite"/>
    </source>
</evidence>
<keyword evidence="7" id="KW-0046">Antibiotic resistance</keyword>
<dbReference type="NCBIfam" id="TIGR00711">
    <property type="entry name" value="efflux_EmrB"/>
    <property type="match status" value="1"/>
</dbReference>
<gene>
    <name evidence="11" type="ORF">ACIGXA_17890</name>
</gene>
<feature type="transmembrane region" description="Helical" evidence="9">
    <location>
        <begin position="254"/>
        <end position="278"/>
    </location>
</feature>
<sequence>MRKWGPLVAVCLGTFMLLLDVTIVIVALPDITSSLGASLSDLQWVIDVYALALAALLIGAGSAADVVGRRKMYVAGTVVFAAASLACGLAPNTTVLVAMRAVQGIGAAAMFATTLSLLAAVYQGRDRSVALGVWGAVSGGAAALGPIAGGLLTQGFDWRWIFFVNLPVSLVAVWLTLKVVPESRREGAGHRIDWAGTATFTLFAGLATYAVIRADAVGWGSGRTIATLVAAVAALGLFIAVERRSAHPLLDLSLFRNASFVGVMAGALALNAAAFGFLPYTSLWLQTLLGLSPVLGGLVLVPLAAAGFVTAALGGKFLHGAPYRLVIGIGLVLIGLGAFGQSLLDAGSGWASLTAGLLVAGVGVGLVNPAVAGAALASVPPHRAGMASGAVNTFRQLGYALGVAVFGTIVASRMETSLRGAVPDAHGTARALAGGGAQGVLGRTPAGQRAAVDHALHSAFASGLSTAAMVAGVIGVLAGIAVLLLVKTPAARPVVPAPAGPGAASGTESGSVPAAVPAVERR</sequence>
<evidence type="ECO:0000256" key="2">
    <source>
        <dbReference type="ARBA" id="ARBA00022448"/>
    </source>
</evidence>
<feature type="transmembrane region" description="Helical" evidence="9">
    <location>
        <begin position="224"/>
        <end position="242"/>
    </location>
</feature>
<comment type="subcellular location">
    <subcellularLocation>
        <location evidence="1">Cell membrane</location>
        <topology evidence="1">Multi-pass membrane protein</topology>
    </subcellularLocation>
</comment>
<feature type="transmembrane region" description="Helical" evidence="9">
    <location>
        <begin position="466"/>
        <end position="486"/>
    </location>
</feature>
<feature type="transmembrane region" description="Helical" evidence="9">
    <location>
        <begin position="397"/>
        <end position="414"/>
    </location>
</feature>
<feature type="transmembrane region" description="Helical" evidence="9">
    <location>
        <begin position="325"/>
        <end position="344"/>
    </location>
</feature>
<keyword evidence="2" id="KW-0813">Transport</keyword>
<dbReference type="PANTHER" id="PTHR42718:SF49">
    <property type="entry name" value="EXPORT PROTEIN"/>
    <property type="match status" value="1"/>
</dbReference>
<dbReference type="InterPro" id="IPR004638">
    <property type="entry name" value="EmrB-like"/>
</dbReference>
<evidence type="ECO:0000313" key="11">
    <source>
        <dbReference type="EMBL" id="MFI9102392.1"/>
    </source>
</evidence>
<dbReference type="EMBL" id="JBITYG010000005">
    <property type="protein sequence ID" value="MFI9102392.1"/>
    <property type="molecule type" value="Genomic_DNA"/>
</dbReference>
<feature type="transmembrane region" description="Helical" evidence="9">
    <location>
        <begin position="129"/>
        <end position="148"/>
    </location>
</feature>
<dbReference type="InterPro" id="IPR036259">
    <property type="entry name" value="MFS_trans_sf"/>
</dbReference>
<dbReference type="Gene3D" id="1.20.1250.20">
    <property type="entry name" value="MFS general substrate transporter like domains"/>
    <property type="match status" value="1"/>
</dbReference>
<comment type="caution">
    <text evidence="11">The sequence shown here is derived from an EMBL/GenBank/DDBJ whole genome shotgun (WGS) entry which is preliminary data.</text>
</comment>
<feature type="transmembrane region" description="Helical" evidence="9">
    <location>
        <begin position="192"/>
        <end position="212"/>
    </location>
</feature>
<evidence type="ECO:0000256" key="3">
    <source>
        <dbReference type="ARBA" id="ARBA00022475"/>
    </source>
</evidence>
<dbReference type="Pfam" id="PF07690">
    <property type="entry name" value="MFS_1"/>
    <property type="match status" value="1"/>
</dbReference>
<keyword evidence="4 9" id="KW-0812">Transmembrane</keyword>
<evidence type="ECO:0000256" key="7">
    <source>
        <dbReference type="ARBA" id="ARBA00023251"/>
    </source>
</evidence>
<feature type="transmembrane region" description="Helical" evidence="9">
    <location>
        <begin position="350"/>
        <end position="376"/>
    </location>
</feature>
<dbReference type="CDD" id="cd17321">
    <property type="entry name" value="MFS_MMR_MDR_like"/>
    <property type="match status" value="1"/>
</dbReference>
<proteinExistence type="predicted"/>
<feature type="transmembrane region" description="Helical" evidence="9">
    <location>
        <begin position="48"/>
        <end position="66"/>
    </location>
</feature>
<reference evidence="11 12" key="1">
    <citation type="submission" date="2024-10" db="EMBL/GenBank/DDBJ databases">
        <title>The Natural Products Discovery Center: Release of the First 8490 Sequenced Strains for Exploring Actinobacteria Biosynthetic Diversity.</title>
        <authorList>
            <person name="Kalkreuter E."/>
            <person name="Kautsar S.A."/>
            <person name="Yang D."/>
            <person name="Bader C.D."/>
            <person name="Teijaro C.N."/>
            <person name="Fluegel L."/>
            <person name="Davis C.M."/>
            <person name="Simpson J.R."/>
            <person name="Lauterbach L."/>
            <person name="Steele A.D."/>
            <person name="Gui C."/>
            <person name="Meng S."/>
            <person name="Li G."/>
            <person name="Viehrig K."/>
            <person name="Ye F."/>
            <person name="Su P."/>
            <person name="Kiefer A.F."/>
            <person name="Nichols A."/>
            <person name="Cepeda A.J."/>
            <person name="Yan W."/>
            <person name="Fan B."/>
            <person name="Jiang Y."/>
            <person name="Adhikari A."/>
            <person name="Zheng C.-J."/>
            <person name="Schuster L."/>
            <person name="Cowan T.M."/>
            <person name="Smanski M.J."/>
            <person name="Chevrette M.G."/>
            <person name="De Carvalho L.P.S."/>
            <person name="Shen B."/>
        </authorList>
    </citation>
    <scope>NUCLEOTIDE SEQUENCE [LARGE SCALE GENOMIC DNA]</scope>
    <source>
        <strain evidence="11 12">NPDC053399</strain>
    </source>
</reference>
<accession>A0ABW8C9A2</accession>
<dbReference type="InterPro" id="IPR020846">
    <property type="entry name" value="MFS_dom"/>
</dbReference>
<evidence type="ECO:0000259" key="10">
    <source>
        <dbReference type="PROSITE" id="PS50850"/>
    </source>
</evidence>
<protein>
    <submittedName>
        <fullName evidence="11">MFS transporter</fullName>
    </submittedName>
</protein>
<evidence type="ECO:0000256" key="5">
    <source>
        <dbReference type="ARBA" id="ARBA00022989"/>
    </source>
</evidence>
<dbReference type="SUPFAM" id="SSF103473">
    <property type="entry name" value="MFS general substrate transporter"/>
    <property type="match status" value="1"/>
</dbReference>
<dbReference type="Gene3D" id="1.20.1720.10">
    <property type="entry name" value="Multidrug resistance protein D"/>
    <property type="match status" value="1"/>
</dbReference>
<dbReference type="PANTHER" id="PTHR42718">
    <property type="entry name" value="MAJOR FACILITATOR SUPERFAMILY MULTIDRUG TRANSPORTER MFSC"/>
    <property type="match status" value="1"/>
</dbReference>
<keyword evidence="3" id="KW-1003">Cell membrane</keyword>
<evidence type="ECO:0000256" key="9">
    <source>
        <dbReference type="SAM" id="Phobius"/>
    </source>
</evidence>
<evidence type="ECO:0000256" key="1">
    <source>
        <dbReference type="ARBA" id="ARBA00004651"/>
    </source>
</evidence>
<dbReference type="RefSeq" id="WP_399650048.1">
    <property type="nucleotide sequence ID" value="NZ_JBITYG010000005.1"/>
</dbReference>
<dbReference type="InterPro" id="IPR011701">
    <property type="entry name" value="MFS"/>
</dbReference>
<evidence type="ECO:0000256" key="6">
    <source>
        <dbReference type="ARBA" id="ARBA00023136"/>
    </source>
</evidence>
<organism evidence="11 12">
    <name type="scientific">Streptomyces fildesensis</name>
    <dbReference type="NCBI Taxonomy" id="375757"/>
    <lineage>
        <taxon>Bacteria</taxon>
        <taxon>Bacillati</taxon>
        <taxon>Actinomycetota</taxon>
        <taxon>Actinomycetes</taxon>
        <taxon>Kitasatosporales</taxon>
        <taxon>Streptomycetaceae</taxon>
        <taxon>Streptomyces</taxon>
    </lineage>
</organism>